<gene>
    <name evidence="6" type="ORF">SAMN05216199_0252</name>
</gene>
<keyword evidence="3" id="KW-0408">Iron</keyword>
<evidence type="ECO:0000313" key="7">
    <source>
        <dbReference type="Proteomes" id="UP000199019"/>
    </source>
</evidence>
<dbReference type="EMBL" id="FOHB01000011">
    <property type="protein sequence ID" value="SES48945.1"/>
    <property type="molecule type" value="Genomic_DNA"/>
</dbReference>
<evidence type="ECO:0000256" key="4">
    <source>
        <dbReference type="ARBA" id="ARBA00023014"/>
    </source>
</evidence>
<dbReference type="Proteomes" id="UP000199019">
    <property type="component" value="Unassembled WGS sequence"/>
</dbReference>
<keyword evidence="2" id="KW-0479">Metal-binding</keyword>
<dbReference type="GO" id="GO:0046872">
    <property type="term" value="F:metal ion binding"/>
    <property type="evidence" value="ECO:0007669"/>
    <property type="project" value="UniProtKB-KW"/>
</dbReference>
<dbReference type="STRING" id="587636.SAMN05216199_0252"/>
<keyword evidence="7" id="KW-1185">Reference proteome</keyword>
<dbReference type="Pfam" id="PF09360">
    <property type="entry name" value="zf-CDGSH"/>
    <property type="match status" value="1"/>
</dbReference>
<proteinExistence type="predicted"/>
<dbReference type="InterPro" id="IPR018967">
    <property type="entry name" value="FeS-contain_CDGSH-typ"/>
</dbReference>
<keyword evidence="4" id="KW-0411">Iron-sulfur</keyword>
<dbReference type="AlphaFoldDB" id="A0A1H9XRZ8"/>
<dbReference type="SMART" id="SM00704">
    <property type="entry name" value="ZnF_CDGSH"/>
    <property type="match status" value="1"/>
</dbReference>
<name>A0A1H9XRZ8_9MICO</name>
<evidence type="ECO:0000256" key="2">
    <source>
        <dbReference type="ARBA" id="ARBA00022723"/>
    </source>
</evidence>
<dbReference type="GO" id="GO:0051537">
    <property type="term" value="F:2 iron, 2 sulfur cluster binding"/>
    <property type="evidence" value="ECO:0007669"/>
    <property type="project" value="UniProtKB-KW"/>
</dbReference>
<keyword evidence="1" id="KW-0001">2Fe-2S</keyword>
<dbReference type="RefSeq" id="WP_091762777.1">
    <property type="nucleotide sequence ID" value="NZ_FOHB01000011.1"/>
</dbReference>
<dbReference type="GO" id="GO:0005737">
    <property type="term" value="C:cytoplasm"/>
    <property type="evidence" value="ECO:0007669"/>
    <property type="project" value="UniProtKB-ARBA"/>
</dbReference>
<evidence type="ECO:0000256" key="1">
    <source>
        <dbReference type="ARBA" id="ARBA00022714"/>
    </source>
</evidence>
<evidence type="ECO:0000259" key="5">
    <source>
        <dbReference type="SMART" id="SM00704"/>
    </source>
</evidence>
<dbReference type="InterPro" id="IPR042216">
    <property type="entry name" value="MitoNEET_CISD"/>
</dbReference>
<organism evidence="6 7">
    <name type="scientific">Pedococcus cremeus</name>
    <dbReference type="NCBI Taxonomy" id="587636"/>
    <lineage>
        <taxon>Bacteria</taxon>
        <taxon>Bacillati</taxon>
        <taxon>Actinomycetota</taxon>
        <taxon>Actinomycetes</taxon>
        <taxon>Micrococcales</taxon>
        <taxon>Intrasporangiaceae</taxon>
        <taxon>Pedococcus</taxon>
    </lineage>
</organism>
<dbReference type="Gene3D" id="3.40.5.90">
    <property type="entry name" value="CDGSH iron-sulfur domain, mitoNEET-type"/>
    <property type="match status" value="1"/>
</dbReference>
<evidence type="ECO:0000313" key="6">
    <source>
        <dbReference type="EMBL" id="SES48945.1"/>
    </source>
</evidence>
<dbReference type="OrthoDB" id="9800162at2"/>
<accession>A0A1H9XRZ8</accession>
<sequence>MSTQETASEAAGPATPAATRITVVENGPLQVKGDVELVDHDGNAYQTRRTVFLCRCGQSASKPFCDGSHVRTQFSASERAGSTS</sequence>
<evidence type="ECO:0000256" key="3">
    <source>
        <dbReference type="ARBA" id="ARBA00023004"/>
    </source>
</evidence>
<reference evidence="7" key="1">
    <citation type="submission" date="2016-10" db="EMBL/GenBank/DDBJ databases">
        <authorList>
            <person name="Varghese N."/>
            <person name="Submissions S."/>
        </authorList>
    </citation>
    <scope>NUCLEOTIDE SEQUENCE [LARGE SCALE GENOMIC DNA]</scope>
    <source>
        <strain evidence="7">CGMCC 1.6963</strain>
    </source>
</reference>
<feature type="domain" description="Iron-binding zinc finger CDGSH type" evidence="5">
    <location>
        <begin position="30"/>
        <end position="75"/>
    </location>
</feature>
<protein>
    <submittedName>
        <fullName evidence="6">Zn-finger domain of CDGSH type-containing protein</fullName>
    </submittedName>
</protein>